<dbReference type="EMBL" id="VHIQ01000007">
    <property type="protein sequence ID" value="TPV31869.1"/>
    <property type="molecule type" value="Genomic_DNA"/>
</dbReference>
<evidence type="ECO:0000313" key="3">
    <source>
        <dbReference type="EMBL" id="TPV31869.1"/>
    </source>
</evidence>
<dbReference type="Pfam" id="PF02493">
    <property type="entry name" value="MORN"/>
    <property type="match status" value="3"/>
</dbReference>
<dbReference type="SUPFAM" id="SSF82185">
    <property type="entry name" value="Histone H3 K4-specific methyltransferase SET7/9 N-terminal domain"/>
    <property type="match status" value="1"/>
</dbReference>
<dbReference type="PANTHER" id="PTHR23084">
    <property type="entry name" value="PHOSPHATIDYLINOSITOL-4-PHOSPHATE 5-KINASE RELATED"/>
    <property type="match status" value="1"/>
</dbReference>
<evidence type="ECO:0008006" key="5">
    <source>
        <dbReference type="Google" id="ProtNLM"/>
    </source>
</evidence>
<dbReference type="SMART" id="SM00698">
    <property type="entry name" value="MORN"/>
    <property type="match status" value="3"/>
</dbReference>
<accession>A0A506PE62</accession>
<dbReference type="AlphaFoldDB" id="A0A506PE62"/>
<feature type="transmembrane region" description="Helical" evidence="2">
    <location>
        <begin position="12"/>
        <end position="32"/>
    </location>
</feature>
<sequence length="300" mass="33983">MSTEITKKLKLYKSLSLFFLITSVAVVTIFIVNVSKNKGQQQEGFVSMEEHNKLAEDFGIAHEILKLDQQLLANGDRQNILDKLESFASTIDDNNLNDVVKNRIAFTKNLIKAQKEDEFSQQDLQTELLNKSQIIDSLVNISDSLNTTLANYKKNTVRKTDSLIATSKKKEIQLSRKETVKVITFKNGSGNLIHYLGETEGDKAKGNGVGIWNTGSIYRGEWLNNKRHGKGEFTWSDGQKYSGDFIDDIRTGNGIYYWPSGERYEGEFLNNKRHGNGIFYDPDGNVKFNGEWKNDKFSAS</sequence>
<keyword evidence="2" id="KW-0812">Transmembrane</keyword>
<gene>
    <name evidence="3" type="ORF">FJ651_13700</name>
</gene>
<evidence type="ECO:0000256" key="2">
    <source>
        <dbReference type="SAM" id="Phobius"/>
    </source>
</evidence>
<dbReference type="PANTHER" id="PTHR23084:SF263">
    <property type="entry name" value="MORN REPEAT-CONTAINING PROTEIN 1"/>
    <property type="match status" value="1"/>
</dbReference>
<organism evidence="3 4">
    <name type="scientific">Paucihalobacter ruber</name>
    <dbReference type="NCBI Taxonomy" id="2567861"/>
    <lineage>
        <taxon>Bacteria</taxon>
        <taxon>Pseudomonadati</taxon>
        <taxon>Bacteroidota</taxon>
        <taxon>Flavobacteriia</taxon>
        <taxon>Flavobacteriales</taxon>
        <taxon>Flavobacteriaceae</taxon>
        <taxon>Paucihalobacter</taxon>
    </lineage>
</organism>
<evidence type="ECO:0000313" key="4">
    <source>
        <dbReference type="Proteomes" id="UP000317332"/>
    </source>
</evidence>
<dbReference type="Proteomes" id="UP000317332">
    <property type="component" value="Unassembled WGS sequence"/>
</dbReference>
<keyword evidence="4" id="KW-1185">Reference proteome</keyword>
<keyword evidence="2" id="KW-1133">Transmembrane helix</keyword>
<comment type="caution">
    <text evidence="3">The sequence shown here is derived from an EMBL/GenBank/DDBJ whole genome shotgun (WGS) entry which is preliminary data.</text>
</comment>
<name>A0A506PE62_9FLAO</name>
<evidence type="ECO:0000256" key="1">
    <source>
        <dbReference type="ARBA" id="ARBA00022737"/>
    </source>
</evidence>
<dbReference type="OrthoDB" id="1097666at2"/>
<reference evidence="3 4" key="1">
    <citation type="submission" date="2019-06" db="EMBL/GenBank/DDBJ databases">
        <title>Flavobacteriaceae Paucihalobacterium erythroidium CWB-1, complete genome.</title>
        <authorList>
            <person name="Wu S."/>
        </authorList>
    </citation>
    <scope>NUCLEOTIDE SEQUENCE [LARGE SCALE GENOMIC DNA]</scope>
    <source>
        <strain evidence="3 4">CWB-1</strain>
    </source>
</reference>
<protein>
    <recommendedName>
        <fullName evidence="5">MORN repeat protein</fullName>
    </recommendedName>
</protein>
<keyword evidence="2" id="KW-0472">Membrane</keyword>
<dbReference type="RefSeq" id="WP_140991108.1">
    <property type="nucleotide sequence ID" value="NZ_VHIQ01000007.1"/>
</dbReference>
<dbReference type="Gene3D" id="2.20.110.10">
    <property type="entry name" value="Histone H3 K4-specific methyltransferase SET7/9 N-terminal domain"/>
    <property type="match status" value="2"/>
</dbReference>
<proteinExistence type="predicted"/>
<dbReference type="InterPro" id="IPR003409">
    <property type="entry name" value="MORN"/>
</dbReference>
<keyword evidence="1" id="KW-0677">Repeat</keyword>